<dbReference type="CDD" id="cd00067">
    <property type="entry name" value="GAL4"/>
    <property type="match status" value="1"/>
</dbReference>
<protein>
    <recommendedName>
        <fullName evidence="5">Zn(2)-C6 fungal-type domain-containing protein</fullName>
    </recommendedName>
</protein>
<reference evidence="7" key="2">
    <citation type="submission" date="2015-01" db="EMBL/GenBank/DDBJ databases">
        <title>Evolutionary Origins and Diversification of the Mycorrhizal Mutualists.</title>
        <authorList>
            <consortium name="DOE Joint Genome Institute"/>
            <consortium name="Mycorrhizal Genomics Consortium"/>
            <person name="Kohler A."/>
            <person name="Kuo A."/>
            <person name="Nagy L.G."/>
            <person name="Floudas D."/>
            <person name="Copeland A."/>
            <person name="Barry K.W."/>
            <person name="Cichocki N."/>
            <person name="Veneault-Fourrey C."/>
            <person name="LaButti K."/>
            <person name="Lindquist E.A."/>
            <person name="Lipzen A."/>
            <person name="Lundell T."/>
            <person name="Morin E."/>
            <person name="Murat C."/>
            <person name="Riley R."/>
            <person name="Ohm R."/>
            <person name="Sun H."/>
            <person name="Tunlid A."/>
            <person name="Henrissat B."/>
            <person name="Grigoriev I.V."/>
            <person name="Hibbett D.S."/>
            <person name="Martin F."/>
        </authorList>
    </citation>
    <scope>NUCLEOTIDE SEQUENCE [LARGE SCALE GENOMIC DNA]</scope>
    <source>
        <strain evidence="7">Zn</strain>
    </source>
</reference>
<dbReference type="SUPFAM" id="SSF57701">
    <property type="entry name" value="Zn2/Cys6 DNA-binding domain"/>
    <property type="match status" value="1"/>
</dbReference>
<gene>
    <name evidence="6" type="ORF">OIDMADRAFT_173201</name>
</gene>
<evidence type="ECO:0000256" key="2">
    <source>
        <dbReference type="ARBA" id="ARBA00023163"/>
    </source>
</evidence>
<accession>A0A0C3C3E5</accession>
<dbReference type="PANTHER" id="PTHR47424">
    <property type="entry name" value="REGULATORY PROTEIN GAL4"/>
    <property type="match status" value="1"/>
</dbReference>
<evidence type="ECO:0000313" key="7">
    <source>
        <dbReference type="Proteomes" id="UP000054321"/>
    </source>
</evidence>
<keyword evidence="1" id="KW-0805">Transcription regulation</keyword>
<dbReference type="GO" id="GO:0000981">
    <property type="term" value="F:DNA-binding transcription factor activity, RNA polymerase II-specific"/>
    <property type="evidence" value="ECO:0007669"/>
    <property type="project" value="InterPro"/>
</dbReference>
<dbReference type="Gene3D" id="4.10.240.10">
    <property type="entry name" value="Zn(2)-C6 fungal-type DNA-binding domain"/>
    <property type="match status" value="1"/>
</dbReference>
<dbReference type="InterPro" id="IPR036864">
    <property type="entry name" value="Zn2-C6_fun-type_DNA-bd_sf"/>
</dbReference>
<dbReference type="GO" id="GO:0000435">
    <property type="term" value="P:positive regulation of transcription from RNA polymerase II promoter by galactose"/>
    <property type="evidence" value="ECO:0007669"/>
    <property type="project" value="TreeGrafter"/>
</dbReference>
<keyword evidence="2" id="KW-0804">Transcription</keyword>
<proteinExistence type="predicted"/>
<dbReference type="HOGENOM" id="CLU_008828_3_0_1"/>
<dbReference type="GO" id="GO:0000978">
    <property type="term" value="F:RNA polymerase II cis-regulatory region sequence-specific DNA binding"/>
    <property type="evidence" value="ECO:0007669"/>
    <property type="project" value="TreeGrafter"/>
</dbReference>
<dbReference type="PANTHER" id="PTHR47424:SF5">
    <property type="entry name" value="ZN(II)2CYS6 TRANSCRIPTION FACTOR (EUROFUNG)"/>
    <property type="match status" value="1"/>
</dbReference>
<dbReference type="CDD" id="cd12148">
    <property type="entry name" value="fungal_TF_MHR"/>
    <property type="match status" value="1"/>
</dbReference>
<sequence length="798" mass="87032">METADRAATGSSKRQAGHDWLVESNANGKRRSPYAPRACDACRKRKGKCSGCNPCEYCSGRALQCCYSASNSADDWRGGMDAPTTVGDLDTVQPPKGLTAVSSLAELLANLQGQVGSLGQQMGPAAMNRQSEHYVAPVSQSNNPNGTFAPSAWPPTPASGGPGLGPYIGTPENRVSGREPGAPHTPTDSRKQRTRRPFCGPTSPEYSLNVAQSRMRQGSFSDELTGGRLTLATIDDNVNDEDFDNAAGDDDVEATRRAMDQLTRFQTLLAQRDVLRLMFVYQEVNGDLYPIVNMDSIREHVEALYRWLPTRSPLDGAEEPNNCPVDQESLLILNLALAIALCAGEVSNGPSIAKTIYSNCRDVINVKLASPTGSIKPVVIALLVGTYHYFRDNPRFSWRMCGIAGHMLMELGFHSRDVPERVLESDPERDEVVAITCSTIILDRQWSVATGLPTHFELFHFSHFHHFQKSSVEHPYLKAMHSFIALSDKFSQPLLQVNTAGASYENDAFEVMNFQIDQWKKRAVGKHNLGRLGAWQSASLARIPSWAILLNLRANAAHAMLMRPFFLAKAPSTAAKGNIQPAIDLVSDTVSILWSLDESTTIYRKQHPYYNHILASSCALLMLVIAYMGQNRASLSSDLSDNFVESVGKSFKKALGLANAYKTSSRASYRLWNRLIPMKELLYQLGIVSRDYCYGDGPRRPSAAATGQPPTANTGKPFRQFDYPYASQNVAVMNHGASEAFLSAGSGAAHALGGEAGGAGEAGMAGMDSSNLNLGWTSGLLCDWQMYEANTPFSEGEF</sequence>
<evidence type="ECO:0000256" key="1">
    <source>
        <dbReference type="ARBA" id="ARBA00023015"/>
    </source>
</evidence>
<dbReference type="OrthoDB" id="2123952at2759"/>
<dbReference type="InterPro" id="IPR051127">
    <property type="entry name" value="Fungal_SecMet_Regulators"/>
</dbReference>
<evidence type="ECO:0000313" key="6">
    <source>
        <dbReference type="EMBL" id="KIM93428.1"/>
    </source>
</evidence>
<dbReference type="InterPro" id="IPR001138">
    <property type="entry name" value="Zn2Cys6_DnaBD"/>
</dbReference>
<evidence type="ECO:0000256" key="3">
    <source>
        <dbReference type="ARBA" id="ARBA00023242"/>
    </source>
</evidence>
<keyword evidence="3" id="KW-0539">Nucleus</keyword>
<evidence type="ECO:0000256" key="4">
    <source>
        <dbReference type="SAM" id="MobiDB-lite"/>
    </source>
</evidence>
<dbReference type="GO" id="GO:0005634">
    <property type="term" value="C:nucleus"/>
    <property type="evidence" value="ECO:0007669"/>
    <property type="project" value="TreeGrafter"/>
</dbReference>
<dbReference type="Proteomes" id="UP000054321">
    <property type="component" value="Unassembled WGS sequence"/>
</dbReference>
<reference evidence="6 7" key="1">
    <citation type="submission" date="2014-04" db="EMBL/GenBank/DDBJ databases">
        <authorList>
            <consortium name="DOE Joint Genome Institute"/>
            <person name="Kuo A."/>
            <person name="Martino E."/>
            <person name="Perotto S."/>
            <person name="Kohler A."/>
            <person name="Nagy L.G."/>
            <person name="Floudas D."/>
            <person name="Copeland A."/>
            <person name="Barry K.W."/>
            <person name="Cichocki N."/>
            <person name="Veneault-Fourrey C."/>
            <person name="LaButti K."/>
            <person name="Lindquist E.A."/>
            <person name="Lipzen A."/>
            <person name="Lundell T."/>
            <person name="Morin E."/>
            <person name="Murat C."/>
            <person name="Sun H."/>
            <person name="Tunlid A."/>
            <person name="Henrissat B."/>
            <person name="Grigoriev I.V."/>
            <person name="Hibbett D.S."/>
            <person name="Martin F."/>
            <person name="Nordberg H.P."/>
            <person name="Cantor M.N."/>
            <person name="Hua S.X."/>
        </authorList>
    </citation>
    <scope>NUCLEOTIDE SEQUENCE [LARGE SCALE GENOMIC DNA]</scope>
    <source>
        <strain evidence="6 7">Zn</strain>
    </source>
</reference>
<feature type="region of interest" description="Disordered" evidence="4">
    <location>
        <begin position="143"/>
        <end position="205"/>
    </location>
</feature>
<feature type="region of interest" description="Disordered" evidence="4">
    <location>
        <begin position="1"/>
        <end position="34"/>
    </location>
</feature>
<dbReference type="GO" id="GO:0008270">
    <property type="term" value="F:zinc ion binding"/>
    <property type="evidence" value="ECO:0007669"/>
    <property type="project" value="InterPro"/>
</dbReference>
<keyword evidence="7" id="KW-1185">Reference proteome</keyword>
<dbReference type="EMBL" id="KN832895">
    <property type="protein sequence ID" value="KIM93428.1"/>
    <property type="molecule type" value="Genomic_DNA"/>
</dbReference>
<dbReference type="PROSITE" id="PS00463">
    <property type="entry name" value="ZN2_CY6_FUNGAL_1"/>
    <property type="match status" value="1"/>
</dbReference>
<dbReference type="InParanoid" id="A0A0C3C3E5"/>
<dbReference type="PROSITE" id="PS50048">
    <property type="entry name" value="ZN2_CY6_FUNGAL_2"/>
    <property type="match status" value="1"/>
</dbReference>
<dbReference type="STRING" id="913774.A0A0C3C3E5"/>
<feature type="domain" description="Zn(2)-C6 fungal-type" evidence="5">
    <location>
        <begin position="38"/>
        <end position="67"/>
    </location>
</feature>
<name>A0A0C3C3E5_OIDMZ</name>
<dbReference type="AlphaFoldDB" id="A0A0C3C3E5"/>
<organism evidence="6 7">
    <name type="scientific">Oidiodendron maius (strain Zn)</name>
    <dbReference type="NCBI Taxonomy" id="913774"/>
    <lineage>
        <taxon>Eukaryota</taxon>
        <taxon>Fungi</taxon>
        <taxon>Dikarya</taxon>
        <taxon>Ascomycota</taxon>
        <taxon>Pezizomycotina</taxon>
        <taxon>Leotiomycetes</taxon>
        <taxon>Leotiomycetes incertae sedis</taxon>
        <taxon>Myxotrichaceae</taxon>
        <taxon>Oidiodendron</taxon>
    </lineage>
</organism>
<evidence type="ECO:0000259" key="5">
    <source>
        <dbReference type="PROSITE" id="PS50048"/>
    </source>
</evidence>